<name>A0A0F6YG71_9BACT</name>
<protein>
    <submittedName>
        <fullName evidence="2">Transcriptional regulator, MarR family protein</fullName>
    </submittedName>
</protein>
<dbReference type="Proteomes" id="UP000034883">
    <property type="component" value="Chromosome"/>
</dbReference>
<gene>
    <name evidence="2" type="ORF">DB32_000662</name>
</gene>
<organism evidence="2 3">
    <name type="scientific">Sandaracinus amylolyticus</name>
    <dbReference type="NCBI Taxonomy" id="927083"/>
    <lineage>
        <taxon>Bacteria</taxon>
        <taxon>Pseudomonadati</taxon>
        <taxon>Myxococcota</taxon>
        <taxon>Polyangia</taxon>
        <taxon>Polyangiales</taxon>
        <taxon>Sandaracinaceae</taxon>
        <taxon>Sandaracinus</taxon>
    </lineage>
</organism>
<sequence length="144" mass="15606">MLAGRESSTAGVLLHTAIAESVGLSATDEKTIEILARLGPLSAGEIAQHTGLASASVTSLIDRLEERGLVRRVRDAVDRRRVMVEVAPEKSAELGAMFEPIRREMETLLAKYDDAQLAAIADYLSRAAAWSREHAAALRARRGR</sequence>
<dbReference type="InterPro" id="IPR036390">
    <property type="entry name" value="WH_DNA-bd_sf"/>
</dbReference>
<dbReference type="GO" id="GO:0003700">
    <property type="term" value="F:DNA-binding transcription factor activity"/>
    <property type="evidence" value="ECO:0007669"/>
    <property type="project" value="InterPro"/>
</dbReference>
<reference evidence="2 3" key="1">
    <citation type="submission" date="2015-03" db="EMBL/GenBank/DDBJ databases">
        <title>Genome assembly of Sandaracinus amylolyticus DSM 53668.</title>
        <authorList>
            <person name="Sharma G."/>
            <person name="Subramanian S."/>
        </authorList>
    </citation>
    <scope>NUCLEOTIDE SEQUENCE [LARGE SCALE GENOMIC DNA]</scope>
    <source>
        <strain evidence="2 3">DSM 53668</strain>
    </source>
</reference>
<dbReference type="KEGG" id="samy:DB32_000662"/>
<dbReference type="GO" id="GO:0006950">
    <property type="term" value="P:response to stress"/>
    <property type="evidence" value="ECO:0007669"/>
    <property type="project" value="TreeGrafter"/>
</dbReference>
<dbReference type="Gene3D" id="1.10.10.10">
    <property type="entry name" value="Winged helix-like DNA-binding domain superfamily/Winged helix DNA-binding domain"/>
    <property type="match status" value="1"/>
</dbReference>
<dbReference type="PROSITE" id="PS50995">
    <property type="entry name" value="HTH_MARR_2"/>
    <property type="match status" value="1"/>
</dbReference>
<dbReference type="Pfam" id="PF01047">
    <property type="entry name" value="MarR"/>
    <property type="match status" value="1"/>
</dbReference>
<dbReference type="STRING" id="927083.DB32_000662"/>
<dbReference type="SUPFAM" id="SSF46785">
    <property type="entry name" value="Winged helix' DNA-binding domain"/>
    <property type="match status" value="1"/>
</dbReference>
<dbReference type="RefSeq" id="WP_053230964.1">
    <property type="nucleotide sequence ID" value="NZ_CP011125.1"/>
</dbReference>
<dbReference type="AlphaFoldDB" id="A0A0F6YG71"/>
<keyword evidence="3" id="KW-1185">Reference proteome</keyword>
<dbReference type="PANTHER" id="PTHR33164">
    <property type="entry name" value="TRANSCRIPTIONAL REGULATOR, MARR FAMILY"/>
    <property type="match status" value="1"/>
</dbReference>
<dbReference type="InterPro" id="IPR000835">
    <property type="entry name" value="HTH_MarR-typ"/>
</dbReference>
<proteinExistence type="predicted"/>
<accession>A0A0F6YG71</accession>
<feature type="domain" description="HTH marR-type" evidence="1">
    <location>
        <begin position="1"/>
        <end position="129"/>
    </location>
</feature>
<dbReference type="PANTHER" id="PTHR33164:SF106">
    <property type="entry name" value="TRANSCRIPTIONAL REGULATORY PROTEIN"/>
    <property type="match status" value="1"/>
</dbReference>
<dbReference type="InterPro" id="IPR036388">
    <property type="entry name" value="WH-like_DNA-bd_sf"/>
</dbReference>
<dbReference type="InterPro" id="IPR039422">
    <property type="entry name" value="MarR/SlyA-like"/>
</dbReference>
<dbReference type="EMBL" id="CP011125">
    <property type="protein sequence ID" value="AKF03513.1"/>
    <property type="molecule type" value="Genomic_DNA"/>
</dbReference>
<evidence type="ECO:0000259" key="1">
    <source>
        <dbReference type="PROSITE" id="PS50995"/>
    </source>
</evidence>
<dbReference type="SMART" id="SM00347">
    <property type="entry name" value="HTH_MARR"/>
    <property type="match status" value="1"/>
</dbReference>
<evidence type="ECO:0000313" key="2">
    <source>
        <dbReference type="EMBL" id="AKF03513.1"/>
    </source>
</evidence>
<evidence type="ECO:0000313" key="3">
    <source>
        <dbReference type="Proteomes" id="UP000034883"/>
    </source>
</evidence>